<name>A0AAI9T4X9_PENTH</name>
<reference evidence="2" key="1">
    <citation type="submission" date="2015-06" db="EMBL/GenBank/DDBJ databases">
        <authorList>
            <person name="Nguyen H."/>
        </authorList>
    </citation>
    <scope>NUCLEOTIDE SEQUENCE</scope>
    <source>
        <strain evidence="2">DAOM 180753</strain>
    </source>
</reference>
<keyword evidence="3" id="KW-1185">Reference proteome</keyword>
<feature type="region of interest" description="Disordered" evidence="1">
    <location>
        <begin position="229"/>
        <end position="273"/>
    </location>
</feature>
<reference evidence="2" key="2">
    <citation type="journal article" date="2016" name="Fungal Biol.">
        <title>Ochratoxin A production by Penicillium thymicola.</title>
        <authorList>
            <person name="Nguyen H.D.T."/>
            <person name="McMullin D.R."/>
            <person name="Ponomareva E."/>
            <person name="Riley R."/>
            <person name="Pomraning K.R."/>
            <person name="Baker S.E."/>
            <person name="Seifert K.A."/>
        </authorList>
    </citation>
    <scope>NUCLEOTIDE SEQUENCE</scope>
    <source>
        <strain evidence="2">DAOM 180753</strain>
    </source>
</reference>
<protein>
    <submittedName>
        <fullName evidence="2">Uncharacterized protein</fullName>
    </submittedName>
</protein>
<evidence type="ECO:0000256" key="1">
    <source>
        <dbReference type="SAM" id="MobiDB-lite"/>
    </source>
</evidence>
<organism evidence="2 3">
    <name type="scientific">Penicillium thymicola</name>
    <dbReference type="NCBI Taxonomy" id="293382"/>
    <lineage>
        <taxon>Eukaryota</taxon>
        <taxon>Fungi</taxon>
        <taxon>Dikarya</taxon>
        <taxon>Ascomycota</taxon>
        <taxon>Pezizomycotina</taxon>
        <taxon>Eurotiomycetes</taxon>
        <taxon>Eurotiomycetidae</taxon>
        <taxon>Eurotiales</taxon>
        <taxon>Aspergillaceae</taxon>
        <taxon>Penicillium</taxon>
    </lineage>
</organism>
<evidence type="ECO:0000313" key="2">
    <source>
        <dbReference type="EMBL" id="KAJ9480737.1"/>
    </source>
</evidence>
<sequence>MLNTKIAALTPRTDEQKQARLSKSTPIGEDGKPYVEWDFNLNATPSTQHRLWLAQAKSLISYKNTPNVDPRYILSYPLAKKRLEFKGYSTGELFGVGCLNLVSIDADYEVHGRKDQIVAQRRLKTSYSHRSTAALTTGKPVTLTWYSDSNFTKWDFICCDEQQLPAAKFTSKIWGVKKLGRIKFMGPMAHNQKLQEEIVVTSLTLSYQMAVLTGNILNLAGALIARPGHEPKAGSSAPRTVPFSSSRESTEIGQSQAEASEQPANGTQPQSAI</sequence>
<dbReference type="AlphaFoldDB" id="A0AAI9T4X9"/>
<feature type="compositionally biased region" description="Polar residues" evidence="1">
    <location>
        <begin position="242"/>
        <end position="273"/>
    </location>
</feature>
<proteinExistence type="predicted"/>
<comment type="caution">
    <text evidence="2">The sequence shown here is derived from an EMBL/GenBank/DDBJ whole genome shotgun (WGS) entry which is preliminary data.</text>
</comment>
<accession>A0AAI9T4X9</accession>
<dbReference type="Proteomes" id="UP001227192">
    <property type="component" value="Unassembled WGS sequence"/>
</dbReference>
<dbReference type="EMBL" id="LACB01001126">
    <property type="protein sequence ID" value="KAJ9480737.1"/>
    <property type="molecule type" value="Genomic_DNA"/>
</dbReference>
<gene>
    <name evidence="2" type="ORF">VN97_g12793</name>
</gene>
<evidence type="ECO:0000313" key="3">
    <source>
        <dbReference type="Proteomes" id="UP001227192"/>
    </source>
</evidence>